<dbReference type="Proteomes" id="UP000198638">
    <property type="component" value="Unassembled WGS sequence"/>
</dbReference>
<evidence type="ECO:0000256" key="3">
    <source>
        <dbReference type="ARBA" id="ARBA00022692"/>
    </source>
</evidence>
<protein>
    <submittedName>
        <fullName evidence="7">Threonine/homoserine/homoserine lactone efflux protein</fullName>
    </submittedName>
</protein>
<dbReference type="STRING" id="83784.SAMN05192564_1018"/>
<keyword evidence="3 6" id="KW-0812">Transmembrane</keyword>
<evidence type="ECO:0000256" key="5">
    <source>
        <dbReference type="ARBA" id="ARBA00023136"/>
    </source>
</evidence>
<evidence type="ECO:0000256" key="6">
    <source>
        <dbReference type="SAM" id="Phobius"/>
    </source>
</evidence>
<evidence type="ECO:0000256" key="1">
    <source>
        <dbReference type="ARBA" id="ARBA00004651"/>
    </source>
</evidence>
<dbReference type="AlphaFoldDB" id="A0A1H3XV38"/>
<feature type="transmembrane region" description="Helical" evidence="6">
    <location>
        <begin position="127"/>
        <end position="148"/>
    </location>
</feature>
<feature type="transmembrane region" description="Helical" evidence="6">
    <location>
        <begin position="73"/>
        <end position="91"/>
    </location>
</feature>
<dbReference type="GO" id="GO:0015171">
    <property type="term" value="F:amino acid transmembrane transporter activity"/>
    <property type="evidence" value="ECO:0007669"/>
    <property type="project" value="TreeGrafter"/>
</dbReference>
<keyword evidence="8" id="KW-1185">Reference proteome</keyword>
<keyword evidence="5 6" id="KW-0472">Membrane</keyword>
<feature type="transmembrane region" description="Helical" evidence="6">
    <location>
        <begin position="41"/>
        <end position="67"/>
    </location>
</feature>
<reference evidence="8" key="1">
    <citation type="submission" date="2016-10" db="EMBL/GenBank/DDBJ databases">
        <authorList>
            <person name="Varghese N."/>
            <person name="Submissions S."/>
        </authorList>
    </citation>
    <scope>NUCLEOTIDE SEQUENCE [LARGE SCALE GENOMIC DNA]</scope>
    <source>
        <strain evidence="8">LMG 24000</strain>
    </source>
</reference>
<dbReference type="InterPro" id="IPR001123">
    <property type="entry name" value="LeuE-type"/>
</dbReference>
<dbReference type="PANTHER" id="PTHR30086:SF19">
    <property type="entry name" value="THREONINE EFFLUX PROTEIN"/>
    <property type="match status" value="1"/>
</dbReference>
<keyword evidence="2" id="KW-1003">Cell membrane</keyword>
<dbReference type="Pfam" id="PF01810">
    <property type="entry name" value="LysE"/>
    <property type="match status" value="1"/>
</dbReference>
<dbReference type="GO" id="GO:0005886">
    <property type="term" value="C:plasma membrane"/>
    <property type="evidence" value="ECO:0007669"/>
    <property type="project" value="UniProtKB-SubCell"/>
</dbReference>
<evidence type="ECO:0000313" key="8">
    <source>
        <dbReference type="Proteomes" id="UP000198638"/>
    </source>
</evidence>
<evidence type="ECO:0000256" key="2">
    <source>
        <dbReference type="ARBA" id="ARBA00022475"/>
    </source>
</evidence>
<name>A0A1H3XV38_9BURK</name>
<evidence type="ECO:0000256" key="4">
    <source>
        <dbReference type="ARBA" id="ARBA00022989"/>
    </source>
</evidence>
<proteinExistence type="predicted"/>
<keyword evidence="4 6" id="KW-1133">Transmembrane helix</keyword>
<comment type="subcellular location">
    <subcellularLocation>
        <location evidence="1">Cell membrane</location>
        <topology evidence="1">Multi-pass membrane protein</topology>
    </subcellularLocation>
</comment>
<sequence>MHVHYIPILLQIAVVYLIAAITPGPNFFMITQLSLAGRRRLGAASALGVGTASTIWASLAMLGLATILQKIDWLYNGIRIAGALYLIYFGFKLLRAATRRDEAPVVVDVAPPAADAAAHFRAWRTGLVTCLTNPKSCAFWTSVFATMFPQHAPLWFYGVVLAMIATLSAGWYGSVALMFATERTQRGYRRLRRPIDGFCGAALVGLGAKLAAES</sequence>
<feature type="transmembrane region" description="Helical" evidence="6">
    <location>
        <begin position="154"/>
        <end position="180"/>
    </location>
</feature>
<gene>
    <name evidence="7" type="ORF">SAMN05192564_1018</name>
</gene>
<dbReference type="OrthoDB" id="9804822at2"/>
<feature type="transmembrane region" description="Helical" evidence="6">
    <location>
        <begin position="6"/>
        <end position="29"/>
    </location>
</feature>
<evidence type="ECO:0000313" key="7">
    <source>
        <dbReference type="EMBL" id="SEA02741.1"/>
    </source>
</evidence>
<dbReference type="EMBL" id="FNRQ01000001">
    <property type="protein sequence ID" value="SEA02741.1"/>
    <property type="molecule type" value="Genomic_DNA"/>
</dbReference>
<dbReference type="PANTHER" id="PTHR30086">
    <property type="entry name" value="ARGININE EXPORTER PROTEIN ARGO"/>
    <property type="match status" value="1"/>
</dbReference>
<dbReference type="RefSeq" id="WP_090527168.1">
    <property type="nucleotide sequence ID" value="NZ_FNRQ01000001.1"/>
</dbReference>
<accession>A0A1H3XV38</accession>
<organism evidence="7 8">
    <name type="scientific">Paraburkholderia sartisoli</name>
    <dbReference type="NCBI Taxonomy" id="83784"/>
    <lineage>
        <taxon>Bacteria</taxon>
        <taxon>Pseudomonadati</taxon>
        <taxon>Pseudomonadota</taxon>
        <taxon>Betaproteobacteria</taxon>
        <taxon>Burkholderiales</taxon>
        <taxon>Burkholderiaceae</taxon>
        <taxon>Paraburkholderia</taxon>
    </lineage>
</organism>